<evidence type="ECO:0000313" key="2">
    <source>
        <dbReference type="EMBL" id="BCI85946.1"/>
    </source>
</evidence>
<dbReference type="Proteomes" id="UP000516380">
    <property type="component" value="Chromosome"/>
</dbReference>
<reference evidence="2 3" key="1">
    <citation type="submission" date="2020-07" db="EMBL/GenBank/DDBJ databases">
        <title>Mycobacterium kansasii (former subtype) with zoonotic potential isolated from diseased indoor pet cat, Japan.</title>
        <authorList>
            <person name="Fukano H."/>
            <person name="Terazono T."/>
            <person name="Hoshino Y."/>
        </authorList>
    </citation>
    <scope>NUCLEOTIDE SEQUENCE [LARGE SCALE GENOMIC DNA]</scope>
    <source>
        <strain evidence="2 3">Kuro-I</strain>
    </source>
</reference>
<protein>
    <submittedName>
        <fullName evidence="2">Uncharacterized protein</fullName>
    </submittedName>
</protein>
<proteinExistence type="predicted"/>
<keyword evidence="3" id="KW-1185">Reference proteome</keyword>
<name>A0A7G1I4K9_MYCKA</name>
<sequence length="61" mass="6766">MPVHTRKRSVWPVAPPGTVLANDDPLEKGRGNREQRLNWGERIGRTYPGLGPLLPVAVEIP</sequence>
<organism evidence="2 3">
    <name type="scientific">Mycobacterium kansasii</name>
    <dbReference type="NCBI Taxonomy" id="1768"/>
    <lineage>
        <taxon>Bacteria</taxon>
        <taxon>Bacillati</taxon>
        <taxon>Actinomycetota</taxon>
        <taxon>Actinomycetes</taxon>
        <taxon>Mycobacteriales</taxon>
        <taxon>Mycobacteriaceae</taxon>
        <taxon>Mycobacterium</taxon>
    </lineage>
</organism>
<gene>
    <name evidence="2" type="ORF">NIIDMKKI_11520</name>
</gene>
<feature type="region of interest" description="Disordered" evidence="1">
    <location>
        <begin position="1"/>
        <end position="32"/>
    </location>
</feature>
<accession>A0A7G1I4K9</accession>
<evidence type="ECO:0000256" key="1">
    <source>
        <dbReference type="SAM" id="MobiDB-lite"/>
    </source>
</evidence>
<evidence type="ECO:0000313" key="3">
    <source>
        <dbReference type="Proteomes" id="UP000516380"/>
    </source>
</evidence>
<dbReference type="EMBL" id="AP023343">
    <property type="protein sequence ID" value="BCI85946.1"/>
    <property type="molecule type" value="Genomic_DNA"/>
</dbReference>
<dbReference type="AlphaFoldDB" id="A0A7G1I4K9"/>